<protein>
    <submittedName>
        <fullName evidence="1">Uncharacterized protein</fullName>
    </submittedName>
</protein>
<organism evidence="1 2">
    <name type="scientific">Chitinophaga hostae</name>
    <dbReference type="NCBI Taxonomy" id="2831022"/>
    <lineage>
        <taxon>Bacteria</taxon>
        <taxon>Pseudomonadati</taxon>
        <taxon>Bacteroidota</taxon>
        <taxon>Chitinophagia</taxon>
        <taxon>Chitinophagales</taxon>
        <taxon>Chitinophagaceae</taxon>
        <taxon>Chitinophaga</taxon>
    </lineage>
</organism>
<sequence length="60" mass="7011">MQEKKDALKAQKVRDLIKPRNTEDIYATANVVESLCRTKCRRNEADQRNAEEEEVDSLLF</sequence>
<comment type="caution">
    <text evidence="1">The sequence shown here is derived from an EMBL/GenBank/DDBJ whole genome shotgun (WGS) entry which is preliminary data.</text>
</comment>
<reference evidence="1 2" key="1">
    <citation type="submission" date="2021-04" db="EMBL/GenBank/DDBJ databases">
        <title>Chitinophaga sp. nov., isolated from the rhizosphere soil.</title>
        <authorList>
            <person name="He S."/>
        </authorList>
    </citation>
    <scope>NUCLEOTIDE SEQUENCE [LARGE SCALE GENOMIC DNA]</scope>
    <source>
        <strain evidence="1 2">2R12</strain>
    </source>
</reference>
<keyword evidence="2" id="KW-1185">Reference proteome</keyword>
<dbReference type="Proteomes" id="UP000676386">
    <property type="component" value="Unassembled WGS sequence"/>
</dbReference>
<proteinExistence type="predicted"/>
<name>A0ABS5JA50_9BACT</name>
<dbReference type="RefSeq" id="WP_211977249.1">
    <property type="nucleotide sequence ID" value="NZ_CBFHAM010000041.1"/>
</dbReference>
<accession>A0ABS5JA50</accession>
<evidence type="ECO:0000313" key="2">
    <source>
        <dbReference type="Proteomes" id="UP000676386"/>
    </source>
</evidence>
<dbReference type="EMBL" id="JAGTXB010000028">
    <property type="protein sequence ID" value="MBS0032090.1"/>
    <property type="molecule type" value="Genomic_DNA"/>
</dbReference>
<gene>
    <name evidence="1" type="ORF">KE626_32455</name>
</gene>
<evidence type="ECO:0000313" key="1">
    <source>
        <dbReference type="EMBL" id="MBS0032090.1"/>
    </source>
</evidence>